<keyword evidence="4" id="KW-1185">Reference proteome</keyword>
<organism evidence="3 4">
    <name type="scientific">Piedraia hortae CBS 480.64</name>
    <dbReference type="NCBI Taxonomy" id="1314780"/>
    <lineage>
        <taxon>Eukaryota</taxon>
        <taxon>Fungi</taxon>
        <taxon>Dikarya</taxon>
        <taxon>Ascomycota</taxon>
        <taxon>Pezizomycotina</taxon>
        <taxon>Dothideomycetes</taxon>
        <taxon>Dothideomycetidae</taxon>
        <taxon>Capnodiales</taxon>
        <taxon>Piedraiaceae</taxon>
        <taxon>Piedraia</taxon>
    </lineage>
</organism>
<accession>A0A6A7BZY8</accession>
<feature type="compositionally biased region" description="Low complexity" evidence="1">
    <location>
        <begin position="263"/>
        <end position="279"/>
    </location>
</feature>
<evidence type="ECO:0000256" key="1">
    <source>
        <dbReference type="SAM" id="MobiDB-lite"/>
    </source>
</evidence>
<feature type="compositionally biased region" description="Low complexity" evidence="1">
    <location>
        <begin position="173"/>
        <end position="253"/>
    </location>
</feature>
<dbReference type="Proteomes" id="UP000799421">
    <property type="component" value="Unassembled WGS sequence"/>
</dbReference>
<keyword evidence="2" id="KW-0732">Signal</keyword>
<proteinExistence type="predicted"/>
<sequence>MRIRFLGFTLFSVFVQGGLIRRQTTPEQYQTYLKEAKSVQWAVNSISADTAPANCNNATLVKDLDKEGYDGSLVQLLTCEATVGVVVFPRLARSTRDLDAIVKNLQNIASNSTAVRPKACPEVWALTLKDAGLDGDAIRKAICERPASGKSTLTTSSGLHTATSRSTAPFGNSTTTISATSRSNSTARRTSTSGSSSTLQTTASETISRASSTSHSSASTSTRATSTSRNHSSTTTHSSETSKATSATEASPSLKTTQTVRISSTLSTLNPTPSASTTTQSIDNSRLVVDTFSPPNGASTSTDTTTTVTHYTPLTTTITTIVVETVTATS</sequence>
<name>A0A6A7BZY8_9PEZI</name>
<evidence type="ECO:0000313" key="4">
    <source>
        <dbReference type="Proteomes" id="UP000799421"/>
    </source>
</evidence>
<feature type="region of interest" description="Disordered" evidence="1">
    <location>
        <begin position="149"/>
        <end position="282"/>
    </location>
</feature>
<feature type="chain" id="PRO_5025571071" evidence="2">
    <location>
        <begin position="18"/>
        <end position="330"/>
    </location>
</feature>
<dbReference type="AlphaFoldDB" id="A0A6A7BZY8"/>
<evidence type="ECO:0000256" key="2">
    <source>
        <dbReference type="SAM" id="SignalP"/>
    </source>
</evidence>
<gene>
    <name evidence="3" type="ORF">K470DRAFT_257595</name>
</gene>
<feature type="compositionally biased region" description="Low complexity" evidence="1">
    <location>
        <begin position="149"/>
        <end position="164"/>
    </location>
</feature>
<protein>
    <submittedName>
        <fullName evidence="3">Uncharacterized protein</fullName>
    </submittedName>
</protein>
<evidence type="ECO:0000313" key="3">
    <source>
        <dbReference type="EMBL" id="KAF2860821.1"/>
    </source>
</evidence>
<dbReference type="EMBL" id="MU005978">
    <property type="protein sequence ID" value="KAF2860821.1"/>
    <property type="molecule type" value="Genomic_DNA"/>
</dbReference>
<reference evidence="3" key="1">
    <citation type="journal article" date="2020" name="Stud. Mycol.">
        <title>101 Dothideomycetes genomes: a test case for predicting lifestyles and emergence of pathogens.</title>
        <authorList>
            <person name="Haridas S."/>
            <person name="Albert R."/>
            <person name="Binder M."/>
            <person name="Bloem J."/>
            <person name="Labutti K."/>
            <person name="Salamov A."/>
            <person name="Andreopoulos B."/>
            <person name="Baker S."/>
            <person name="Barry K."/>
            <person name="Bills G."/>
            <person name="Bluhm B."/>
            <person name="Cannon C."/>
            <person name="Castanera R."/>
            <person name="Culley D."/>
            <person name="Daum C."/>
            <person name="Ezra D."/>
            <person name="Gonzalez J."/>
            <person name="Henrissat B."/>
            <person name="Kuo A."/>
            <person name="Liang C."/>
            <person name="Lipzen A."/>
            <person name="Lutzoni F."/>
            <person name="Magnuson J."/>
            <person name="Mondo S."/>
            <person name="Nolan M."/>
            <person name="Ohm R."/>
            <person name="Pangilinan J."/>
            <person name="Park H.-J."/>
            <person name="Ramirez L."/>
            <person name="Alfaro M."/>
            <person name="Sun H."/>
            <person name="Tritt A."/>
            <person name="Yoshinaga Y."/>
            <person name="Zwiers L.-H."/>
            <person name="Turgeon B."/>
            <person name="Goodwin S."/>
            <person name="Spatafora J."/>
            <person name="Crous P."/>
            <person name="Grigoriev I."/>
        </authorList>
    </citation>
    <scope>NUCLEOTIDE SEQUENCE</scope>
    <source>
        <strain evidence="3">CBS 480.64</strain>
    </source>
</reference>
<feature type="signal peptide" evidence="2">
    <location>
        <begin position="1"/>
        <end position="17"/>
    </location>
</feature>